<dbReference type="GO" id="GO:1901135">
    <property type="term" value="P:carbohydrate derivative metabolic process"/>
    <property type="evidence" value="ECO:0007669"/>
    <property type="project" value="InterPro"/>
</dbReference>
<dbReference type="SUPFAM" id="SSF53697">
    <property type="entry name" value="SIS domain"/>
    <property type="match status" value="1"/>
</dbReference>
<dbReference type="InterPro" id="IPR046348">
    <property type="entry name" value="SIS_dom_sf"/>
</dbReference>
<dbReference type="AlphaFoldDB" id="A0A645H1W4"/>
<name>A0A645H1W4_9ZZZZ</name>
<sequence>MDYVQENFNALTSAVSSVIRREVDCLTDEIISSEQKYYCSDLNLSDIIRPFMQHHEVLEIENRIDVGEINSSDVLICVSFECKSERLDEIVQYFKENNAKIVLIAANKKSNIAYYSKEIIGVSVDGYELDEGTQRDIFSQVVLLLLGVINRKLKKVPV</sequence>
<dbReference type="EMBL" id="VSSQ01083747">
    <property type="protein sequence ID" value="MPN31979.1"/>
    <property type="molecule type" value="Genomic_DNA"/>
</dbReference>
<dbReference type="InterPro" id="IPR001347">
    <property type="entry name" value="SIS_dom"/>
</dbReference>
<accession>A0A645H1W4</accession>
<evidence type="ECO:0000259" key="1">
    <source>
        <dbReference type="Pfam" id="PF01380"/>
    </source>
</evidence>
<reference evidence="2" key="1">
    <citation type="submission" date="2019-08" db="EMBL/GenBank/DDBJ databases">
        <authorList>
            <person name="Kucharzyk K."/>
            <person name="Murdoch R.W."/>
            <person name="Higgins S."/>
            <person name="Loffler F."/>
        </authorList>
    </citation>
    <scope>NUCLEOTIDE SEQUENCE</scope>
</reference>
<proteinExistence type="predicted"/>
<feature type="domain" description="SIS" evidence="1">
    <location>
        <begin position="66"/>
        <end position="120"/>
    </location>
</feature>
<evidence type="ECO:0000313" key="2">
    <source>
        <dbReference type="EMBL" id="MPN31979.1"/>
    </source>
</evidence>
<gene>
    <name evidence="2" type="ORF">SDC9_179454</name>
</gene>
<protein>
    <recommendedName>
        <fullName evidence="1">SIS domain-containing protein</fullName>
    </recommendedName>
</protein>
<comment type="caution">
    <text evidence="2">The sequence shown here is derived from an EMBL/GenBank/DDBJ whole genome shotgun (WGS) entry which is preliminary data.</text>
</comment>
<dbReference type="GO" id="GO:0097367">
    <property type="term" value="F:carbohydrate derivative binding"/>
    <property type="evidence" value="ECO:0007669"/>
    <property type="project" value="InterPro"/>
</dbReference>
<dbReference type="Gene3D" id="3.40.50.10490">
    <property type="entry name" value="Glucose-6-phosphate isomerase like protein, domain 1"/>
    <property type="match status" value="1"/>
</dbReference>
<organism evidence="2">
    <name type="scientific">bioreactor metagenome</name>
    <dbReference type="NCBI Taxonomy" id="1076179"/>
    <lineage>
        <taxon>unclassified sequences</taxon>
        <taxon>metagenomes</taxon>
        <taxon>ecological metagenomes</taxon>
    </lineage>
</organism>
<dbReference type="Pfam" id="PF01380">
    <property type="entry name" value="SIS"/>
    <property type="match status" value="1"/>
</dbReference>